<keyword evidence="2" id="KW-1185">Reference proteome</keyword>
<gene>
    <name evidence="1" type="ORF">DSO57_1021798</name>
</gene>
<evidence type="ECO:0000313" key="2">
    <source>
        <dbReference type="Proteomes" id="UP001165960"/>
    </source>
</evidence>
<protein>
    <submittedName>
        <fullName evidence="1">Uncharacterized protein</fullName>
    </submittedName>
</protein>
<name>A0ACC2T3R0_9FUNG</name>
<sequence>MGVQAPSLSFPWVGSRLSHACLMRQPQSPPEPFVLPAILAPFKDAFDANLSCALPPHSRHNLTFKTTVDLVKIDTPMYPLSKLEDKALGTWLDNMLAKG</sequence>
<evidence type="ECO:0000313" key="1">
    <source>
        <dbReference type="EMBL" id="KAJ9069131.1"/>
    </source>
</evidence>
<dbReference type="Proteomes" id="UP001165960">
    <property type="component" value="Unassembled WGS sequence"/>
</dbReference>
<organism evidence="1 2">
    <name type="scientific">Entomophthora muscae</name>
    <dbReference type="NCBI Taxonomy" id="34485"/>
    <lineage>
        <taxon>Eukaryota</taxon>
        <taxon>Fungi</taxon>
        <taxon>Fungi incertae sedis</taxon>
        <taxon>Zoopagomycota</taxon>
        <taxon>Entomophthoromycotina</taxon>
        <taxon>Entomophthoromycetes</taxon>
        <taxon>Entomophthorales</taxon>
        <taxon>Entomophthoraceae</taxon>
        <taxon>Entomophthora</taxon>
    </lineage>
</organism>
<reference evidence="1" key="1">
    <citation type="submission" date="2022-04" db="EMBL/GenBank/DDBJ databases">
        <title>Genome of the entomopathogenic fungus Entomophthora muscae.</title>
        <authorList>
            <person name="Elya C."/>
            <person name="Lovett B.R."/>
            <person name="Lee E."/>
            <person name="Macias A.M."/>
            <person name="Hajek A.E."/>
            <person name="De Bivort B.L."/>
            <person name="Kasson M.T."/>
            <person name="De Fine Licht H.H."/>
            <person name="Stajich J.E."/>
        </authorList>
    </citation>
    <scope>NUCLEOTIDE SEQUENCE</scope>
    <source>
        <strain evidence="1">Berkeley</strain>
    </source>
</reference>
<accession>A0ACC2T3R0</accession>
<dbReference type="EMBL" id="QTSX02003657">
    <property type="protein sequence ID" value="KAJ9069131.1"/>
    <property type="molecule type" value="Genomic_DNA"/>
</dbReference>
<proteinExistence type="predicted"/>
<comment type="caution">
    <text evidence="1">The sequence shown here is derived from an EMBL/GenBank/DDBJ whole genome shotgun (WGS) entry which is preliminary data.</text>
</comment>